<proteinExistence type="inferred from homology"/>
<comment type="caution">
    <text evidence="7">The sequence shown here is derived from an EMBL/GenBank/DDBJ whole genome shotgun (WGS) entry which is preliminary data.</text>
</comment>
<dbReference type="InParanoid" id="A0A543AZ08"/>
<dbReference type="PANTHER" id="PTHR12599">
    <property type="entry name" value="PTERIN-4-ALPHA-CARBINOLAMINE DEHYDRATASE"/>
    <property type="match status" value="1"/>
</dbReference>
<dbReference type="InterPro" id="IPR001533">
    <property type="entry name" value="Pterin_deHydtase"/>
</dbReference>
<dbReference type="Pfam" id="PF01329">
    <property type="entry name" value="Pterin_4a"/>
    <property type="match status" value="1"/>
</dbReference>
<dbReference type="RefSeq" id="WP_142041274.1">
    <property type="nucleotide sequence ID" value="NZ_JBHTGS010000001.1"/>
</dbReference>
<gene>
    <name evidence="7" type="ORF">FB566_3382</name>
</gene>
<keyword evidence="5" id="KW-0456">Lyase</keyword>
<dbReference type="InterPro" id="IPR036428">
    <property type="entry name" value="PCD_sf"/>
</dbReference>
<protein>
    <recommendedName>
        <fullName evidence="4">Putative pterin-4-alpha-carbinolamine dehydratase</fullName>
        <ecNumber evidence="3">4.2.1.96</ecNumber>
    </recommendedName>
</protein>
<evidence type="ECO:0000256" key="5">
    <source>
        <dbReference type="ARBA" id="ARBA00023239"/>
    </source>
</evidence>
<sequence length="211" mass="22770">MTVTASEAHRAAPGWRVLAGKLHATYATGTFAAGAQFITRLTELAEEANHHPEVDLRYGLVHISMHSHDVGALTRRDLDLAAGISRLADELGIETRPHAAITTEIAIDALDIAAVKPFWRSVFGYTDGGNDDLVDPAQIGPALWFQQMDEPRPQRNRIHLDVWVAADLAEQRVAAVIEAGGRLVSDAEAPSFWVLADAEGNEACICAVTDS</sequence>
<evidence type="ECO:0000256" key="3">
    <source>
        <dbReference type="ARBA" id="ARBA00013252"/>
    </source>
</evidence>
<dbReference type="InterPro" id="IPR029068">
    <property type="entry name" value="Glyas_Bleomycin-R_OHBP_Dase"/>
</dbReference>
<evidence type="ECO:0000256" key="1">
    <source>
        <dbReference type="ARBA" id="ARBA00001554"/>
    </source>
</evidence>
<reference evidence="7 8" key="1">
    <citation type="submission" date="2019-06" db="EMBL/GenBank/DDBJ databases">
        <title>Sequencing the genomes of 1000 actinobacteria strains.</title>
        <authorList>
            <person name="Klenk H.-P."/>
        </authorList>
    </citation>
    <scope>NUCLEOTIDE SEQUENCE [LARGE SCALE GENOMIC DNA]</scope>
    <source>
        <strain evidence="7 8">DSM 45928</strain>
    </source>
</reference>
<name>A0A543AZ08_9ACTN</name>
<dbReference type="GO" id="GO:0006729">
    <property type="term" value="P:tetrahydrobiopterin biosynthetic process"/>
    <property type="evidence" value="ECO:0007669"/>
    <property type="project" value="InterPro"/>
</dbReference>
<evidence type="ECO:0000313" key="8">
    <source>
        <dbReference type="Proteomes" id="UP000317043"/>
    </source>
</evidence>
<dbReference type="OrthoDB" id="15077at2"/>
<dbReference type="SUPFAM" id="SSF55248">
    <property type="entry name" value="PCD-like"/>
    <property type="match status" value="1"/>
</dbReference>
<dbReference type="GO" id="GO:0008124">
    <property type="term" value="F:4-alpha-hydroxytetrahydrobiopterin dehydratase activity"/>
    <property type="evidence" value="ECO:0007669"/>
    <property type="project" value="UniProtKB-EC"/>
</dbReference>
<evidence type="ECO:0000256" key="2">
    <source>
        <dbReference type="ARBA" id="ARBA00006472"/>
    </source>
</evidence>
<dbReference type="EC" id="4.2.1.96" evidence="3"/>
<dbReference type="EMBL" id="VFOW01000001">
    <property type="protein sequence ID" value="TQL77815.1"/>
    <property type="molecule type" value="Genomic_DNA"/>
</dbReference>
<comment type="similarity">
    <text evidence="2">Belongs to the pterin-4-alpha-carbinolamine dehydratase family.</text>
</comment>
<accession>A0A543AZ08</accession>
<keyword evidence="8" id="KW-1185">Reference proteome</keyword>
<dbReference type="Proteomes" id="UP000317043">
    <property type="component" value="Unassembled WGS sequence"/>
</dbReference>
<dbReference type="CDD" id="cd00488">
    <property type="entry name" value="PCD_DCoH"/>
    <property type="match status" value="1"/>
</dbReference>
<dbReference type="AlphaFoldDB" id="A0A543AZ08"/>
<comment type="catalytic activity">
    <reaction evidence="1">
        <text>(4aS,6R)-4a-hydroxy-L-erythro-5,6,7,8-tetrahydrobiopterin = (6R)-L-erythro-6,7-dihydrobiopterin + H2O</text>
        <dbReference type="Rhea" id="RHEA:11920"/>
        <dbReference type="ChEBI" id="CHEBI:15377"/>
        <dbReference type="ChEBI" id="CHEBI:15642"/>
        <dbReference type="ChEBI" id="CHEBI:43120"/>
        <dbReference type="EC" id="4.2.1.96"/>
    </reaction>
</comment>
<feature type="domain" description="Glyoxalase-like" evidence="6">
    <location>
        <begin position="105"/>
        <end position="206"/>
    </location>
</feature>
<dbReference type="Gene3D" id="3.10.180.10">
    <property type="entry name" value="2,3-Dihydroxybiphenyl 1,2-Dioxygenase, domain 1"/>
    <property type="match status" value="1"/>
</dbReference>
<evidence type="ECO:0000313" key="7">
    <source>
        <dbReference type="EMBL" id="TQL77815.1"/>
    </source>
</evidence>
<organism evidence="7 8">
    <name type="scientific">Stackebrandtia endophytica</name>
    <dbReference type="NCBI Taxonomy" id="1496996"/>
    <lineage>
        <taxon>Bacteria</taxon>
        <taxon>Bacillati</taxon>
        <taxon>Actinomycetota</taxon>
        <taxon>Actinomycetes</taxon>
        <taxon>Glycomycetales</taxon>
        <taxon>Glycomycetaceae</taxon>
        <taxon>Stackebrandtia</taxon>
    </lineage>
</organism>
<dbReference type="Pfam" id="PF18029">
    <property type="entry name" value="Glyoxalase_6"/>
    <property type="match status" value="1"/>
</dbReference>
<dbReference type="PANTHER" id="PTHR12599:SF0">
    <property type="entry name" value="PTERIN-4-ALPHA-CARBINOLAMINE DEHYDRATASE"/>
    <property type="match status" value="1"/>
</dbReference>
<dbReference type="Gene3D" id="3.30.1360.20">
    <property type="entry name" value="Transcriptional coactivator/pterin dehydratase"/>
    <property type="match status" value="1"/>
</dbReference>
<evidence type="ECO:0000256" key="4">
    <source>
        <dbReference type="ARBA" id="ARBA00021735"/>
    </source>
</evidence>
<dbReference type="SUPFAM" id="SSF54593">
    <property type="entry name" value="Glyoxalase/Bleomycin resistance protein/Dihydroxybiphenyl dioxygenase"/>
    <property type="match status" value="1"/>
</dbReference>
<evidence type="ECO:0000259" key="6">
    <source>
        <dbReference type="Pfam" id="PF18029"/>
    </source>
</evidence>
<dbReference type="InterPro" id="IPR041581">
    <property type="entry name" value="Glyoxalase_6"/>
</dbReference>